<dbReference type="GO" id="GO:0006144">
    <property type="term" value="P:purine nucleobase metabolic process"/>
    <property type="evidence" value="ECO:0007669"/>
    <property type="project" value="UniProtKB-KW"/>
</dbReference>
<dbReference type="Gene3D" id="3.30.70.360">
    <property type="match status" value="1"/>
</dbReference>
<dbReference type="GO" id="GO:0046872">
    <property type="term" value="F:metal ion binding"/>
    <property type="evidence" value="ECO:0007669"/>
    <property type="project" value="UniProtKB-KW"/>
</dbReference>
<dbReference type="SUPFAM" id="SSF55031">
    <property type="entry name" value="Bacterial exopeptidase dimerisation domain"/>
    <property type="match status" value="1"/>
</dbReference>
<reference evidence="7 8" key="1">
    <citation type="journal article" date="2018" name="Cell">
        <title>The Chara Genome: Secondary Complexity and Implications for Plant Terrestrialization.</title>
        <authorList>
            <person name="Nishiyama T."/>
            <person name="Sakayama H."/>
            <person name="Vries J.D."/>
            <person name="Buschmann H."/>
            <person name="Saint-Marcoux D."/>
            <person name="Ullrich K.K."/>
            <person name="Haas F.B."/>
            <person name="Vanderstraeten L."/>
            <person name="Becker D."/>
            <person name="Lang D."/>
            <person name="Vosolsobe S."/>
            <person name="Rombauts S."/>
            <person name="Wilhelmsson P.K.I."/>
            <person name="Janitza P."/>
            <person name="Kern R."/>
            <person name="Heyl A."/>
            <person name="Rumpler F."/>
            <person name="Villalobos L.I.A.C."/>
            <person name="Clay J.M."/>
            <person name="Skokan R."/>
            <person name="Toyoda A."/>
            <person name="Suzuki Y."/>
            <person name="Kagoshima H."/>
            <person name="Schijlen E."/>
            <person name="Tajeshwar N."/>
            <person name="Catarino B."/>
            <person name="Hetherington A.J."/>
            <person name="Saltykova A."/>
            <person name="Bonnot C."/>
            <person name="Breuninger H."/>
            <person name="Symeonidi A."/>
            <person name="Radhakrishnan G.V."/>
            <person name="Van Nieuwerburgh F."/>
            <person name="Deforce D."/>
            <person name="Chang C."/>
            <person name="Karol K.G."/>
            <person name="Hedrich R."/>
            <person name="Ulvskov P."/>
            <person name="Glockner G."/>
            <person name="Delwiche C.F."/>
            <person name="Petrasek J."/>
            <person name="Van de Peer Y."/>
            <person name="Friml J."/>
            <person name="Beilby M."/>
            <person name="Dolan L."/>
            <person name="Kohara Y."/>
            <person name="Sugano S."/>
            <person name="Fujiyama A."/>
            <person name="Delaux P.-M."/>
            <person name="Quint M."/>
            <person name="TheiBen G."/>
            <person name="Hagemann M."/>
            <person name="Harholt J."/>
            <person name="Dunand C."/>
            <person name="Zachgo S."/>
            <person name="Langdale J."/>
            <person name="Maumus F."/>
            <person name="Straeten D.V.D."/>
            <person name="Gould S.B."/>
            <person name="Rensing S.A."/>
        </authorList>
    </citation>
    <scope>NUCLEOTIDE SEQUENCE [LARGE SCALE GENOMIC DNA]</scope>
    <source>
        <strain evidence="7 8">S276</strain>
    </source>
</reference>
<evidence type="ECO:0000256" key="6">
    <source>
        <dbReference type="ARBA" id="ARBA00023211"/>
    </source>
</evidence>
<evidence type="ECO:0000256" key="1">
    <source>
        <dbReference type="ARBA" id="ARBA00001936"/>
    </source>
</evidence>
<evidence type="ECO:0000313" key="8">
    <source>
        <dbReference type="Proteomes" id="UP000265515"/>
    </source>
</evidence>
<accession>A0A388KIV4</accession>
<dbReference type="PANTHER" id="PTHR32494:SF19">
    <property type="entry name" value="ALLANTOATE DEIMINASE-RELATED"/>
    <property type="match status" value="1"/>
</dbReference>
<dbReference type="InterPro" id="IPR036264">
    <property type="entry name" value="Bact_exopeptidase_dim_dom"/>
</dbReference>
<dbReference type="InterPro" id="IPR002933">
    <property type="entry name" value="Peptidase_M20"/>
</dbReference>
<organism evidence="7 8">
    <name type="scientific">Chara braunii</name>
    <name type="common">Braun's stonewort</name>
    <dbReference type="NCBI Taxonomy" id="69332"/>
    <lineage>
        <taxon>Eukaryota</taxon>
        <taxon>Viridiplantae</taxon>
        <taxon>Streptophyta</taxon>
        <taxon>Charophyceae</taxon>
        <taxon>Charales</taxon>
        <taxon>Characeae</taxon>
        <taxon>Chara</taxon>
    </lineage>
</organism>
<dbReference type="Proteomes" id="UP000265515">
    <property type="component" value="Unassembled WGS sequence"/>
</dbReference>
<keyword evidence="8" id="KW-1185">Reference proteome</keyword>
<gene>
    <name evidence="7" type="ORF">CBR_g4812</name>
</gene>
<keyword evidence="5" id="KW-0378">Hydrolase</keyword>
<dbReference type="SUPFAM" id="SSF53187">
    <property type="entry name" value="Zn-dependent exopeptidases"/>
    <property type="match status" value="1"/>
</dbReference>
<comment type="cofactor">
    <cofactor evidence="1">
        <name>Mn(2+)</name>
        <dbReference type="ChEBI" id="CHEBI:29035"/>
    </cofactor>
</comment>
<evidence type="ECO:0000256" key="5">
    <source>
        <dbReference type="ARBA" id="ARBA00022801"/>
    </source>
</evidence>
<dbReference type="EMBL" id="BFEA01000123">
    <property type="protein sequence ID" value="GBG69984.1"/>
    <property type="molecule type" value="Genomic_DNA"/>
</dbReference>
<dbReference type="CDD" id="cd03884">
    <property type="entry name" value="M20_bAS"/>
    <property type="match status" value="1"/>
</dbReference>
<dbReference type="Gramene" id="GBG69984">
    <property type="protein sequence ID" value="GBG69984"/>
    <property type="gene ID" value="CBR_g4812"/>
</dbReference>
<evidence type="ECO:0000256" key="3">
    <source>
        <dbReference type="ARBA" id="ARBA00022631"/>
    </source>
</evidence>
<dbReference type="GO" id="GO:0016813">
    <property type="term" value="F:hydrolase activity, acting on carbon-nitrogen (but not peptide) bonds, in linear amidines"/>
    <property type="evidence" value="ECO:0007669"/>
    <property type="project" value="InterPro"/>
</dbReference>
<keyword evidence="6" id="KW-0464">Manganese</keyword>
<evidence type="ECO:0000256" key="2">
    <source>
        <dbReference type="ARBA" id="ARBA00011738"/>
    </source>
</evidence>
<keyword evidence="4" id="KW-0479">Metal-binding</keyword>
<comment type="subunit">
    <text evidence="2">Homodimer.</text>
</comment>
<dbReference type="Gene3D" id="3.40.630.10">
    <property type="entry name" value="Zn peptidases"/>
    <property type="match status" value="1"/>
</dbReference>
<comment type="caution">
    <text evidence="7">The sequence shown here is derived from an EMBL/GenBank/DDBJ whole genome shotgun (WGS) entry which is preliminary data.</text>
</comment>
<dbReference type="OrthoDB" id="4676at2759"/>
<dbReference type="AlphaFoldDB" id="A0A388KIV4"/>
<keyword evidence="3" id="KW-0659">Purine metabolism</keyword>
<evidence type="ECO:0000256" key="4">
    <source>
        <dbReference type="ARBA" id="ARBA00022723"/>
    </source>
</evidence>
<dbReference type="InterPro" id="IPR010158">
    <property type="entry name" value="Amidase_Cbmase"/>
</dbReference>
<proteinExistence type="predicted"/>
<name>A0A388KIV4_CHABU</name>
<dbReference type="PANTHER" id="PTHR32494">
    <property type="entry name" value="ALLANTOATE DEIMINASE-RELATED"/>
    <property type="match status" value="1"/>
</dbReference>
<evidence type="ECO:0000313" key="7">
    <source>
        <dbReference type="EMBL" id="GBG69984.1"/>
    </source>
</evidence>
<sequence>MAASRQSVALNSCAISWKGDDDHPDQTVCVTAWLQKMMTIMLVRASAFGTCRMKVDCGNWMQRASRYVVHDDFDGGAKCSRLSGVTADHRWRPAALHSQTLCLMTLIAVVMGQFRLALSGQASVTFIAAGIPGSRVEMNETQCKHSSSYSSSSSYSYSYAYSSSGAKICEWPSLTIDVDVLQKQLDHLGTISDTAPPAVTRVLFSSNDLLARRYVRSLMEAHNLTVREDAIGNLFGRWEGKERTLPPVATGSHTDAVPFAGKYDGVLGVLGAIEAVAALKRAGFVPTRSIEVIMFTSEEPTRFGIGCVGSWAMSGHPGIGSRLMTAKDNEGLSFKEAAARAGYTKVKLPYLDDVVLPPNTYSAFLELHIEQGPLLEQEGVPIGVVTAIAAATRLKVDFRGDGGHAGSVLMPDRHDAGLAAAELALAVEAAVLATGSLDTVGTTGIVKLSPNAINSISREAHIQIDVRDTDPARRGGVVDAIRHSVIEIAERRRVEYDMQIITEDPPTACSPTVVHSVAQAAQFLKLKHKYMVSRACHDALFMAQSVPTGMIFIPCLGGISHRPEEFASKESMAAGIHVLALSLADLSSPSPCQGTDDSR</sequence>
<dbReference type="Pfam" id="PF01546">
    <property type="entry name" value="Peptidase_M20"/>
    <property type="match status" value="1"/>
</dbReference>
<evidence type="ECO:0008006" key="9">
    <source>
        <dbReference type="Google" id="ProtNLM"/>
    </source>
</evidence>
<dbReference type="OMA" id="GLYDGNY"/>
<protein>
    <recommendedName>
        <fullName evidence="9">Peptidase M20 dimerisation domain-containing protein</fullName>
    </recommendedName>
</protein>
<dbReference type="NCBIfam" id="TIGR01879">
    <property type="entry name" value="hydantase"/>
    <property type="match status" value="1"/>
</dbReference>
<dbReference type="STRING" id="69332.A0A388KIV4"/>